<dbReference type="InterPro" id="IPR006357">
    <property type="entry name" value="HAD-SF_hydro_IIA"/>
</dbReference>
<dbReference type="InterPro" id="IPR023214">
    <property type="entry name" value="HAD_sf"/>
</dbReference>
<proteinExistence type="predicted"/>
<dbReference type="GO" id="GO:0016787">
    <property type="term" value="F:hydrolase activity"/>
    <property type="evidence" value="ECO:0007669"/>
    <property type="project" value="UniProtKB-KW"/>
</dbReference>
<dbReference type="InterPro" id="IPR036412">
    <property type="entry name" value="HAD-like_sf"/>
</dbReference>
<reference evidence="1 2" key="1">
    <citation type="submission" date="2024-04" db="EMBL/GenBank/DDBJ databases">
        <title>Complete genome sequence of Nguyenibacter vanlangesis HBCM-1154, a strain capable of nitrogen fixation, IAA production, and phosphorus solubilization isolated from sugarcane soil.</title>
        <authorList>
            <person name="MY HANH P."/>
        </authorList>
    </citation>
    <scope>NUCLEOTIDE SEQUENCE [LARGE SCALE GENOMIC DNA]</scope>
    <source>
        <strain evidence="1 2">HBCM 1154</strain>
    </source>
</reference>
<dbReference type="NCBIfam" id="TIGR01459">
    <property type="entry name" value="HAD-SF-IIA-hyp4"/>
    <property type="match status" value="1"/>
</dbReference>
<organism evidence="1 2">
    <name type="scientific">Nguyenibacter vanlangensis</name>
    <dbReference type="NCBI Taxonomy" id="1216886"/>
    <lineage>
        <taxon>Bacteria</taxon>
        <taxon>Pseudomonadati</taxon>
        <taxon>Pseudomonadota</taxon>
        <taxon>Alphaproteobacteria</taxon>
        <taxon>Acetobacterales</taxon>
        <taxon>Acetobacteraceae</taxon>
        <taxon>Nguyenibacter</taxon>
    </lineage>
</organism>
<dbReference type="Pfam" id="PF13242">
    <property type="entry name" value="Hydrolase_like"/>
    <property type="match status" value="1"/>
</dbReference>
<evidence type="ECO:0000313" key="1">
    <source>
        <dbReference type="EMBL" id="XAE42496.1"/>
    </source>
</evidence>
<sequence>MMLGLESFAPLATRYDGFIVDLWGVVHDGIRPYPGARDCLARLRDQGGRVVLLSNAPRRVDVVRDQLARMGVTPDLYHGIMTSGEYTRSLMAAWTDPWFAGLGRRMLHLGAPKDHNLFEGLDLVQVDDPEDADFILNTGPDQDRGEGAHEPYLPLLARCAARKLKMICANPDMEVMRGGQRLICAGLLASLYAQQDCPVRWIGKPYPEVYGPVMDMLDMPRARVLAVGDALATDMRGARQAGIDGCWVLGGIHQEMIGNDLALARAEAAAAGLSPVATVPSFRWEAGNGA</sequence>
<name>A0ABZ3D4K1_9PROT</name>
<dbReference type="RefSeq" id="WP_342628221.1">
    <property type="nucleotide sequence ID" value="NZ_CP152276.1"/>
</dbReference>
<accession>A0ABZ3D4K1</accession>
<keyword evidence="1" id="KW-0378">Hydrolase</keyword>
<dbReference type="PANTHER" id="PTHR19288">
    <property type="entry name" value="4-NITROPHENYLPHOSPHATASE-RELATED"/>
    <property type="match status" value="1"/>
</dbReference>
<dbReference type="EMBL" id="CP152276">
    <property type="protein sequence ID" value="XAE42496.1"/>
    <property type="molecule type" value="Genomic_DNA"/>
</dbReference>
<gene>
    <name evidence="1" type="ORF">AAC691_19950</name>
</gene>
<dbReference type="Gene3D" id="3.40.50.1000">
    <property type="entry name" value="HAD superfamily/HAD-like"/>
    <property type="match status" value="2"/>
</dbReference>
<dbReference type="CDD" id="cd07525">
    <property type="entry name" value="HAD_like"/>
    <property type="match status" value="1"/>
</dbReference>
<dbReference type="PANTHER" id="PTHR19288:SF90">
    <property type="entry name" value="OS08G0542600 PROTEIN"/>
    <property type="match status" value="1"/>
</dbReference>
<dbReference type="NCBIfam" id="TIGR01460">
    <property type="entry name" value="HAD-SF-IIA"/>
    <property type="match status" value="1"/>
</dbReference>
<keyword evidence="2" id="KW-1185">Reference proteome</keyword>
<dbReference type="Pfam" id="PF13344">
    <property type="entry name" value="Hydrolase_6"/>
    <property type="match status" value="1"/>
</dbReference>
<dbReference type="InterPro" id="IPR006356">
    <property type="entry name" value="HAD-SF_hydro_IIA_hyp3"/>
</dbReference>
<evidence type="ECO:0000313" key="2">
    <source>
        <dbReference type="Proteomes" id="UP001449795"/>
    </source>
</evidence>
<dbReference type="SUPFAM" id="SSF56784">
    <property type="entry name" value="HAD-like"/>
    <property type="match status" value="1"/>
</dbReference>
<dbReference type="Proteomes" id="UP001449795">
    <property type="component" value="Chromosome"/>
</dbReference>
<protein>
    <submittedName>
        <fullName evidence="1">TIGR01459 family HAD-type hydrolase</fullName>
    </submittedName>
</protein>